<name>A0AAD6SEC7_9AGAR</name>
<proteinExistence type="predicted"/>
<evidence type="ECO:0000313" key="3">
    <source>
        <dbReference type="Proteomes" id="UP001218188"/>
    </source>
</evidence>
<evidence type="ECO:0000313" key="2">
    <source>
        <dbReference type="EMBL" id="KAJ7023832.1"/>
    </source>
</evidence>
<evidence type="ECO:0000256" key="1">
    <source>
        <dbReference type="SAM" id="MobiDB-lite"/>
    </source>
</evidence>
<dbReference type="AlphaFoldDB" id="A0AAD6SEC7"/>
<dbReference type="Proteomes" id="UP001218188">
    <property type="component" value="Unassembled WGS sequence"/>
</dbReference>
<feature type="compositionally biased region" description="Basic residues" evidence="1">
    <location>
        <begin position="97"/>
        <end position="106"/>
    </location>
</feature>
<protein>
    <submittedName>
        <fullName evidence="2">Uncharacterized protein</fullName>
    </submittedName>
</protein>
<comment type="caution">
    <text evidence="2">The sequence shown here is derived from an EMBL/GenBank/DDBJ whole genome shotgun (WGS) entry which is preliminary data.</text>
</comment>
<keyword evidence="3" id="KW-1185">Reference proteome</keyword>
<sequence>MQYTGPVEYTVLRHNPATLDELTSLWVRTWRGEGKGVKMRRGGEDGMGWDTGHVYTGSPRKLRATPACPHIAAGQEPRAVLSTVSTRAEAPITHGNGNRKVKVGSA</sequence>
<organism evidence="2 3">
    <name type="scientific">Mycena alexandri</name>
    <dbReference type="NCBI Taxonomy" id="1745969"/>
    <lineage>
        <taxon>Eukaryota</taxon>
        <taxon>Fungi</taxon>
        <taxon>Dikarya</taxon>
        <taxon>Basidiomycota</taxon>
        <taxon>Agaricomycotina</taxon>
        <taxon>Agaricomycetes</taxon>
        <taxon>Agaricomycetidae</taxon>
        <taxon>Agaricales</taxon>
        <taxon>Marasmiineae</taxon>
        <taxon>Mycenaceae</taxon>
        <taxon>Mycena</taxon>
    </lineage>
</organism>
<feature type="region of interest" description="Disordered" evidence="1">
    <location>
        <begin position="87"/>
        <end position="106"/>
    </location>
</feature>
<gene>
    <name evidence="2" type="ORF">C8F04DRAFT_1193035</name>
</gene>
<dbReference type="EMBL" id="JARJCM010000181">
    <property type="protein sequence ID" value="KAJ7023832.1"/>
    <property type="molecule type" value="Genomic_DNA"/>
</dbReference>
<accession>A0AAD6SEC7</accession>
<reference evidence="2" key="1">
    <citation type="submission" date="2023-03" db="EMBL/GenBank/DDBJ databases">
        <title>Massive genome expansion in bonnet fungi (Mycena s.s.) driven by repeated elements and novel gene families across ecological guilds.</title>
        <authorList>
            <consortium name="Lawrence Berkeley National Laboratory"/>
            <person name="Harder C.B."/>
            <person name="Miyauchi S."/>
            <person name="Viragh M."/>
            <person name="Kuo A."/>
            <person name="Thoen E."/>
            <person name="Andreopoulos B."/>
            <person name="Lu D."/>
            <person name="Skrede I."/>
            <person name="Drula E."/>
            <person name="Henrissat B."/>
            <person name="Morin E."/>
            <person name="Kohler A."/>
            <person name="Barry K."/>
            <person name="LaButti K."/>
            <person name="Morin E."/>
            <person name="Salamov A."/>
            <person name="Lipzen A."/>
            <person name="Mereny Z."/>
            <person name="Hegedus B."/>
            <person name="Baldrian P."/>
            <person name="Stursova M."/>
            <person name="Weitz H."/>
            <person name="Taylor A."/>
            <person name="Grigoriev I.V."/>
            <person name="Nagy L.G."/>
            <person name="Martin F."/>
            <person name="Kauserud H."/>
        </authorList>
    </citation>
    <scope>NUCLEOTIDE SEQUENCE</scope>
    <source>
        <strain evidence="2">CBHHK200</strain>
    </source>
</reference>